<gene>
    <name evidence="2" type="ORF">CLV92_101316</name>
</gene>
<dbReference type="AlphaFoldDB" id="A0A2S6IW82"/>
<comment type="caution">
    <text evidence="2">The sequence shown here is derived from an EMBL/GenBank/DDBJ whole genome shotgun (WGS) entry which is preliminary data.</text>
</comment>
<sequence length="268" mass="28370">MTSWKLRAAGAVAALAVVVTAAAPAQADPRVGGDIGLRYESLGGAGGLLGHPTTPEIRTPDGRGAYVQFERGSIYWSPATGSWEVHGDVRAAWGRHGWENGPLGFPVSNETRTDNGRGAYNVFQGGTVYWSPQTGARAVRGAIHARYGTLGWEEGRLGFPVTDEVRTPNGRGAYNVFQGGSIYWSPDSGAHPVVGEIRNAYGRAGWEGGCLGFPVTHEGAFPELELPPGAVVQLFQGGIVGFLPGEGVATELWPQDPELRADGLYPRC</sequence>
<dbReference type="Proteomes" id="UP000239485">
    <property type="component" value="Unassembled WGS sequence"/>
</dbReference>
<proteinExistence type="predicted"/>
<dbReference type="OrthoDB" id="514320at2"/>
<organism evidence="2 3">
    <name type="scientific">Kineococcus xinjiangensis</name>
    <dbReference type="NCBI Taxonomy" id="512762"/>
    <lineage>
        <taxon>Bacteria</taxon>
        <taxon>Bacillati</taxon>
        <taxon>Actinomycetota</taxon>
        <taxon>Actinomycetes</taxon>
        <taxon>Kineosporiales</taxon>
        <taxon>Kineosporiaceae</taxon>
        <taxon>Kineococcus</taxon>
    </lineage>
</organism>
<feature type="signal peptide" evidence="1">
    <location>
        <begin position="1"/>
        <end position="27"/>
    </location>
</feature>
<protein>
    <submittedName>
        <fullName evidence="2">LGFP repeat-containing protein</fullName>
    </submittedName>
</protein>
<feature type="chain" id="PRO_5015721386" evidence="1">
    <location>
        <begin position="28"/>
        <end position="268"/>
    </location>
</feature>
<dbReference type="Pfam" id="PF08310">
    <property type="entry name" value="LGFP"/>
    <property type="match status" value="3"/>
</dbReference>
<evidence type="ECO:0000256" key="1">
    <source>
        <dbReference type="SAM" id="SignalP"/>
    </source>
</evidence>
<evidence type="ECO:0000313" key="3">
    <source>
        <dbReference type="Proteomes" id="UP000239485"/>
    </source>
</evidence>
<keyword evidence="3" id="KW-1185">Reference proteome</keyword>
<evidence type="ECO:0000313" key="2">
    <source>
        <dbReference type="EMBL" id="PPK98617.1"/>
    </source>
</evidence>
<dbReference type="EMBL" id="PTJD01000001">
    <property type="protein sequence ID" value="PPK98617.1"/>
    <property type="molecule type" value="Genomic_DNA"/>
</dbReference>
<reference evidence="2 3" key="1">
    <citation type="submission" date="2018-02" db="EMBL/GenBank/DDBJ databases">
        <title>Genomic Encyclopedia of Archaeal and Bacterial Type Strains, Phase II (KMG-II): from individual species to whole genera.</title>
        <authorList>
            <person name="Goeker M."/>
        </authorList>
    </citation>
    <scope>NUCLEOTIDE SEQUENCE [LARGE SCALE GENOMIC DNA]</scope>
    <source>
        <strain evidence="2 3">DSM 22857</strain>
    </source>
</reference>
<keyword evidence="1" id="KW-0732">Signal</keyword>
<accession>A0A2S6IW82</accession>
<dbReference type="InterPro" id="IPR013207">
    <property type="entry name" value="LGFP"/>
</dbReference>
<dbReference type="RefSeq" id="WP_104430999.1">
    <property type="nucleotide sequence ID" value="NZ_PTJD01000001.1"/>
</dbReference>
<name>A0A2S6IW82_9ACTN</name>